<protein>
    <submittedName>
        <fullName evidence="2 3">Candidate secreted effector</fullName>
    </submittedName>
</protein>
<evidence type="ECO:0000313" key="1">
    <source>
        <dbReference type="Proteomes" id="UP000887563"/>
    </source>
</evidence>
<keyword evidence="1" id="KW-1185">Reference proteome</keyword>
<reference evidence="2 3" key="1">
    <citation type="submission" date="2022-11" db="UniProtKB">
        <authorList>
            <consortium name="WormBaseParasite"/>
        </authorList>
    </citation>
    <scope>IDENTIFICATION</scope>
</reference>
<proteinExistence type="predicted"/>
<organism evidence="1 3">
    <name type="scientific">Meloidogyne incognita</name>
    <name type="common">Southern root-knot nematode worm</name>
    <name type="synonym">Oxyuris incognita</name>
    <dbReference type="NCBI Taxonomy" id="6306"/>
    <lineage>
        <taxon>Eukaryota</taxon>
        <taxon>Metazoa</taxon>
        <taxon>Ecdysozoa</taxon>
        <taxon>Nematoda</taxon>
        <taxon>Chromadorea</taxon>
        <taxon>Rhabditida</taxon>
        <taxon>Tylenchina</taxon>
        <taxon>Tylenchomorpha</taxon>
        <taxon>Tylenchoidea</taxon>
        <taxon>Meloidogynidae</taxon>
        <taxon>Meloidogyninae</taxon>
        <taxon>Meloidogyne</taxon>
        <taxon>Meloidogyne incognita group</taxon>
    </lineage>
</organism>
<dbReference type="Proteomes" id="UP000887563">
    <property type="component" value="Unplaced"/>
</dbReference>
<dbReference type="AlphaFoldDB" id="A0A914LFU2"/>
<dbReference type="WBParaSite" id="Minc3s00289g09506">
    <property type="protein sequence ID" value="Minc3s00289g09506"/>
    <property type="gene ID" value="Minc3s00289g09506"/>
</dbReference>
<accession>A0A914LFU2</accession>
<evidence type="ECO:0000313" key="2">
    <source>
        <dbReference type="WBParaSite" id="Minc3s00289g09506"/>
    </source>
</evidence>
<dbReference type="WBParaSite" id="Minc3s00489g13189">
    <property type="protein sequence ID" value="Minc3s00489g13189"/>
    <property type="gene ID" value="Minc3s00489g13189"/>
</dbReference>
<sequence>MSFKFFILLFGINFISLRTCYLIQVFPITCITLAVQIQFYIGVDRLLSIAFPIW</sequence>
<name>A0A914LFU2_MELIC</name>
<evidence type="ECO:0000313" key="3">
    <source>
        <dbReference type="WBParaSite" id="Minc3s00489g13189"/>
    </source>
</evidence>